<protein>
    <recommendedName>
        <fullName evidence="3">Lipoprotein</fullName>
    </recommendedName>
</protein>
<name>Q473G2_CUPPJ</name>
<dbReference type="AlphaFoldDB" id="Q473G2"/>
<feature type="signal peptide" evidence="1">
    <location>
        <begin position="1"/>
        <end position="39"/>
    </location>
</feature>
<dbReference type="STRING" id="264198.Reut_A1093"/>
<proteinExistence type="predicted"/>
<dbReference type="HOGENOM" id="CLU_149883_0_0_4"/>
<evidence type="ECO:0000256" key="1">
    <source>
        <dbReference type="SAM" id="SignalP"/>
    </source>
</evidence>
<organism evidence="2">
    <name type="scientific">Cupriavidus pinatubonensis (strain JMP 134 / LMG 1197)</name>
    <name type="common">Cupriavidus necator (strain JMP 134)</name>
    <dbReference type="NCBI Taxonomy" id="264198"/>
    <lineage>
        <taxon>Bacteria</taxon>
        <taxon>Pseudomonadati</taxon>
        <taxon>Pseudomonadota</taxon>
        <taxon>Betaproteobacteria</taxon>
        <taxon>Burkholderiales</taxon>
        <taxon>Burkholderiaceae</taxon>
        <taxon>Cupriavidus</taxon>
    </lineage>
</organism>
<evidence type="ECO:0000313" key="2">
    <source>
        <dbReference type="EMBL" id="AAZ60471.1"/>
    </source>
</evidence>
<dbReference type="KEGG" id="reu:Reut_A1093"/>
<keyword evidence="1" id="KW-0732">Signal</keyword>
<sequence>MPMPGAGRSDLPLVAAMSAARCNCSLPVLPALLAAALLAGGCAAPVPRDVNGTPATARLSPDATTTVPLTVEQLQQLDALNQQILHDQEAAIRQQQAYEAAYRSAYAYPNVNWNLFYGGWGGGHWGAGVGFSSPGYWGGYPYWW</sequence>
<gene>
    <name evidence="2" type="ordered locus">Reut_A1093</name>
</gene>
<evidence type="ECO:0008006" key="3">
    <source>
        <dbReference type="Google" id="ProtNLM"/>
    </source>
</evidence>
<reference evidence="2" key="1">
    <citation type="submission" date="2005-08" db="EMBL/GenBank/DDBJ databases">
        <title>Complete sequence of Chromosome1 of Ralstonia eutropha JMP134.</title>
        <authorList>
            <person name="Copeland A."/>
            <person name="Lucas S."/>
            <person name="Lapidus A."/>
            <person name="Barry K."/>
            <person name="Detter J.C."/>
            <person name="Glavina T."/>
            <person name="Hammon N."/>
            <person name="Israni S."/>
            <person name="Pitluck S."/>
            <person name="Goltsman E."/>
            <person name="Martinez M."/>
            <person name="Schmutz J."/>
            <person name="Larimer F."/>
            <person name="Land M."/>
            <person name="Lykidis A."/>
            <person name="Richardson P."/>
        </authorList>
    </citation>
    <scope>NUCLEOTIDE SEQUENCE</scope>
    <source>
        <strain evidence="2">JMP134</strain>
    </source>
</reference>
<dbReference type="EMBL" id="CP000090">
    <property type="protein sequence ID" value="AAZ60471.1"/>
    <property type="molecule type" value="Genomic_DNA"/>
</dbReference>
<accession>Q473G2</accession>
<feature type="chain" id="PRO_5004233143" description="Lipoprotein" evidence="1">
    <location>
        <begin position="40"/>
        <end position="144"/>
    </location>
</feature>
<dbReference type="OrthoDB" id="8969163at2"/>